<evidence type="ECO:0000256" key="2">
    <source>
        <dbReference type="ARBA" id="ARBA00023125"/>
    </source>
</evidence>
<dbReference type="Gene3D" id="1.10.10.60">
    <property type="entry name" value="Homeodomain-like"/>
    <property type="match status" value="2"/>
</dbReference>
<organism evidence="4 5">
    <name type="scientific">Cryobacterium psychrophilum</name>
    <dbReference type="NCBI Taxonomy" id="41988"/>
    <lineage>
        <taxon>Bacteria</taxon>
        <taxon>Bacillati</taxon>
        <taxon>Actinomycetota</taxon>
        <taxon>Actinomycetes</taxon>
        <taxon>Micrococcales</taxon>
        <taxon>Microbacteriaceae</taxon>
        <taxon>Cryobacterium</taxon>
    </lineage>
</organism>
<evidence type="ECO:0000313" key="4">
    <source>
        <dbReference type="EMBL" id="TFD74998.1"/>
    </source>
</evidence>
<dbReference type="PRINTS" id="PR00032">
    <property type="entry name" value="HTHARAC"/>
</dbReference>
<keyword evidence="1" id="KW-0805">Transcription regulation</keyword>
<dbReference type="PROSITE" id="PS01124">
    <property type="entry name" value="HTH_ARAC_FAMILY_2"/>
    <property type="match status" value="1"/>
</dbReference>
<dbReference type="InterPro" id="IPR020449">
    <property type="entry name" value="Tscrpt_reg_AraC-type_HTH"/>
</dbReference>
<dbReference type="GO" id="GO:0003700">
    <property type="term" value="F:DNA-binding transcription factor activity"/>
    <property type="evidence" value="ECO:0007669"/>
    <property type="project" value="InterPro"/>
</dbReference>
<dbReference type="OrthoDB" id="2060755at2"/>
<dbReference type="Pfam" id="PF12833">
    <property type="entry name" value="HTH_18"/>
    <property type="match status" value="1"/>
</dbReference>
<keyword evidence="2" id="KW-0238">DNA-binding</keyword>
<keyword evidence="5" id="KW-1185">Reference proteome</keyword>
<gene>
    <name evidence="4" type="ORF">E3T53_16845</name>
</gene>
<name>A0A4Y8KI63_9MICO</name>
<reference evidence="4 5" key="1">
    <citation type="submission" date="2019-03" db="EMBL/GenBank/DDBJ databases">
        <title>Genomics of glacier-inhabiting Cryobacterium strains.</title>
        <authorList>
            <person name="Liu Q."/>
            <person name="Xin Y.-H."/>
        </authorList>
    </citation>
    <scope>NUCLEOTIDE SEQUENCE [LARGE SCALE GENOMIC DNA]</scope>
    <source>
        <strain evidence="4 5">CGMCC 1.4292</strain>
    </source>
</reference>
<evidence type="ECO:0000313" key="5">
    <source>
        <dbReference type="Proteomes" id="UP000298218"/>
    </source>
</evidence>
<dbReference type="GO" id="GO:0043565">
    <property type="term" value="F:sequence-specific DNA binding"/>
    <property type="evidence" value="ECO:0007669"/>
    <property type="project" value="InterPro"/>
</dbReference>
<dbReference type="SUPFAM" id="SSF46689">
    <property type="entry name" value="Homeodomain-like"/>
    <property type="match status" value="2"/>
</dbReference>
<accession>A0A4Y8KI63</accession>
<dbReference type="EMBL" id="SOHQ01000049">
    <property type="protein sequence ID" value="TFD74998.1"/>
    <property type="molecule type" value="Genomic_DNA"/>
</dbReference>
<dbReference type="PANTHER" id="PTHR43280:SF28">
    <property type="entry name" value="HTH-TYPE TRANSCRIPTIONAL ACTIVATOR RHAS"/>
    <property type="match status" value="1"/>
</dbReference>
<dbReference type="PROSITE" id="PS00041">
    <property type="entry name" value="HTH_ARAC_FAMILY_1"/>
    <property type="match status" value="1"/>
</dbReference>
<keyword evidence="3" id="KW-0804">Transcription</keyword>
<comment type="caution">
    <text evidence="4">The sequence shown here is derived from an EMBL/GenBank/DDBJ whole genome shotgun (WGS) entry which is preliminary data.</text>
</comment>
<dbReference type="Proteomes" id="UP000298218">
    <property type="component" value="Unassembled WGS sequence"/>
</dbReference>
<dbReference type="InterPro" id="IPR018060">
    <property type="entry name" value="HTH_AraC"/>
</dbReference>
<dbReference type="InterPro" id="IPR018062">
    <property type="entry name" value="HTH_AraC-typ_CS"/>
</dbReference>
<evidence type="ECO:0000256" key="3">
    <source>
        <dbReference type="ARBA" id="ARBA00023163"/>
    </source>
</evidence>
<dbReference type="RefSeq" id="WP_134172441.1">
    <property type="nucleotide sequence ID" value="NZ_SODI01000001.1"/>
</dbReference>
<protein>
    <submittedName>
        <fullName evidence="4">AraC family transcriptional regulator</fullName>
    </submittedName>
</protein>
<sequence>MTTSGADRDDPGESCHHPRTLAEVCRVARFDRHFSEPLDVAAIAEIAHMSVSYFSRRLRLVFCESPHQYLYRRRIERAKWLLRTSELPVTEIANAVGYASLGTFTRTFVRIVGETPTRHRARGPIGPIPGCIARAWNKDSTIGEASR</sequence>
<dbReference type="InterPro" id="IPR009057">
    <property type="entry name" value="Homeodomain-like_sf"/>
</dbReference>
<dbReference type="AlphaFoldDB" id="A0A4Y8KI63"/>
<dbReference type="SMART" id="SM00342">
    <property type="entry name" value="HTH_ARAC"/>
    <property type="match status" value="1"/>
</dbReference>
<evidence type="ECO:0000256" key="1">
    <source>
        <dbReference type="ARBA" id="ARBA00023015"/>
    </source>
</evidence>
<dbReference type="PANTHER" id="PTHR43280">
    <property type="entry name" value="ARAC-FAMILY TRANSCRIPTIONAL REGULATOR"/>
    <property type="match status" value="1"/>
</dbReference>
<proteinExistence type="predicted"/>